<dbReference type="PROSITE" id="PS50280">
    <property type="entry name" value="SET"/>
    <property type="match status" value="1"/>
</dbReference>
<dbReference type="InterPro" id="IPR036770">
    <property type="entry name" value="Ankyrin_rpt-contain_sf"/>
</dbReference>
<dbReference type="InterPro" id="IPR001214">
    <property type="entry name" value="SET_dom"/>
</dbReference>
<evidence type="ECO:0000256" key="1">
    <source>
        <dbReference type="ARBA" id="ARBA00004286"/>
    </source>
</evidence>
<feature type="compositionally biased region" description="Low complexity" evidence="6">
    <location>
        <begin position="332"/>
        <end position="342"/>
    </location>
</feature>
<dbReference type="Pfam" id="PF21533">
    <property type="entry name" value="EHMT1-2_CRR"/>
    <property type="match status" value="1"/>
</dbReference>
<evidence type="ECO:0000313" key="10">
    <source>
        <dbReference type="Proteomes" id="UP001378592"/>
    </source>
</evidence>
<protein>
    <recommendedName>
        <fullName evidence="11">Histone-lysine N-methyltransferase EHMT2</fullName>
    </recommendedName>
</protein>
<dbReference type="GO" id="GO:0032259">
    <property type="term" value="P:methylation"/>
    <property type="evidence" value="ECO:0007669"/>
    <property type="project" value="UniProtKB-KW"/>
</dbReference>
<evidence type="ECO:0000256" key="6">
    <source>
        <dbReference type="SAM" id="MobiDB-lite"/>
    </source>
</evidence>
<feature type="compositionally biased region" description="Basic and acidic residues" evidence="6">
    <location>
        <begin position="93"/>
        <end position="108"/>
    </location>
</feature>
<feature type="region of interest" description="Disordered" evidence="6">
    <location>
        <begin position="1"/>
        <end position="25"/>
    </location>
</feature>
<feature type="repeat" description="ANK" evidence="5">
    <location>
        <begin position="832"/>
        <end position="864"/>
    </location>
</feature>
<dbReference type="PRINTS" id="PR01415">
    <property type="entry name" value="ANKYRIN"/>
</dbReference>
<feature type="compositionally biased region" description="Basic and acidic residues" evidence="6">
    <location>
        <begin position="9"/>
        <end position="18"/>
    </location>
</feature>
<gene>
    <name evidence="9" type="ORF">R5R35_011296</name>
</gene>
<feature type="region of interest" description="Disordered" evidence="6">
    <location>
        <begin position="57"/>
        <end position="125"/>
    </location>
</feature>
<dbReference type="PANTHER" id="PTHR46307:SF4">
    <property type="entry name" value="G9A, ISOFORM B"/>
    <property type="match status" value="1"/>
</dbReference>
<feature type="compositionally biased region" description="Basic and acidic residues" evidence="6">
    <location>
        <begin position="435"/>
        <end position="445"/>
    </location>
</feature>
<feature type="compositionally biased region" description="Polar residues" evidence="6">
    <location>
        <begin position="61"/>
        <end position="76"/>
    </location>
</feature>
<dbReference type="GO" id="GO:0008270">
    <property type="term" value="F:zinc ion binding"/>
    <property type="evidence" value="ECO:0007669"/>
    <property type="project" value="InterPro"/>
</dbReference>
<keyword evidence="3" id="KW-0808">Transferase</keyword>
<dbReference type="GO" id="GO:0005634">
    <property type="term" value="C:nucleus"/>
    <property type="evidence" value="ECO:0007669"/>
    <property type="project" value="InterPro"/>
</dbReference>
<feature type="repeat" description="ANK" evidence="5">
    <location>
        <begin position="935"/>
        <end position="967"/>
    </location>
</feature>
<evidence type="ECO:0000256" key="5">
    <source>
        <dbReference type="PROSITE-ProRule" id="PRU00023"/>
    </source>
</evidence>
<reference evidence="9 10" key="1">
    <citation type="submission" date="2024-03" db="EMBL/GenBank/DDBJ databases">
        <title>The genome assembly and annotation of the cricket Gryllus longicercus Weissman &amp; Gray.</title>
        <authorList>
            <person name="Szrajer S."/>
            <person name="Gray D."/>
            <person name="Ylla G."/>
        </authorList>
    </citation>
    <scope>NUCLEOTIDE SEQUENCE [LARGE SCALE GENOMIC DNA]</scope>
    <source>
        <strain evidence="9">DAG 2021-001</strain>
        <tissue evidence="9">Whole body minus gut</tissue>
    </source>
</reference>
<evidence type="ECO:0008006" key="11">
    <source>
        <dbReference type="Google" id="ProtNLM"/>
    </source>
</evidence>
<evidence type="ECO:0000256" key="4">
    <source>
        <dbReference type="ARBA" id="ARBA00022691"/>
    </source>
</evidence>
<dbReference type="InterPro" id="IPR007728">
    <property type="entry name" value="Pre-SET_dom"/>
</dbReference>
<comment type="subcellular location">
    <subcellularLocation>
        <location evidence="1">Chromosome</location>
    </subcellularLocation>
</comment>
<dbReference type="GO" id="GO:0046974">
    <property type="term" value="F:histone H3K9 methyltransferase activity"/>
    <property type="evidence" value="ECO:0007669"/>
    <property type="project" value="TreeGrafter"/>
</dbReference>
<feature type="domain" description="Pre-SET" evidence="8">
    <location>
        <begin position="1091"/>
        <end position="1155"/>
    </location>
</feature>
<keyword evidence="4" id="KW-0949">S-adenosyl-L-methionine</keyword>
<evidence type="ECO:0000313" key="9">
    <source>
        <dbReference type="EMBL" id="KAK7873213.1"/>
    </source>
</evidence>
<feature type="repeat" description="ANK" evidence="5">
    <location>
        <begin position="799"/>
        <end position="831"/>
    </location>
</feature>
<keyword evidence="5" id="KW-0040">ANK repeat</keyword>
<dbReference type="Gene3D" id="1.25.40.20">
    <property type="entry name" value="Ankyrin repeat-containing domain"/>
    <property type="match status" value="2"/>
</dbReference>
<comment type="caution">
    <text evidence="9">The sequence shown here is derived from an EMBL/GenBank/DDBJ whole genome shotgun (WGS) entry which is preliminary data.</text>
</comment>
<keyword evidence="2" id="KW-0158">Chromosome</keyword>
<dbReference type="EMBL" id="JAZDUA010000015">
    <property type="protein sequence ID" value="KAK7873213.1"/>
    <property type="molecule type" value="Genomic_DNA"/>
</dbReference>
<feature type="repeat" description="ANK" evidence="5">
    <location>
        <begin position="968"/>
        <end position="1000"/>
    </location>
</feature>
<keyword evidence="10" id="KW-1185">Reference proteome</keyword>
<feature type="repeat" description="ANK" evidence="5">
    <location>
        <begin position="865"/>
        <end position="887"/>
    </location>
</feature>
<feature type="compositionally biased region" description="Basic residues" evidence="6">
    <location>
        <begin position="370"/>
        <end position="379"/>
    </location>
</feature>
<dbReference type="SMART" id="SM00317">
    <property type="entry name" value="SET"/>
    <property type="match status" value="1"/>
</dbReference>
<feature type="compositionally biased region" description="Basic and acidic residues" evidence="6">
    <location>
        <begin position="235"/>
        <end position="252"/>
    </location>
</feature>
<evidence type="ECO:0000256" key="2">
    <source>
        <dbReference type="ARBA" id="ARBA00022454"/>
    </source>
</evidence>
<dbReference type="Gene3D" id="2.170.270.10">
    <property type="entry name" value="SET domain"/>
    <property type="match status" value="1"/>
</dbReference>
<dbReference type="GO" id="GO:0002039">
    <property type="term" value="F:p53 binding"/>
    <property type="evidence" value="ECO:0007669"/>
    <property type="project" value="InterPro"/>
</dbReference>
<dbReference type="SUPFAM" id="SSF48403">
    <property type="entry name" value="Ankyrin repeat"/>
    <property type="match status" value="1"/>
</dbReference>
<dbReference type="SMART" id="SM00468">
    <property type="entry name" value="PreSET"/>
    <property type="match status" value="1"/>
</dbReference>
<dbReference type="PROSITE" id="PS50088">
    <property type="entry name" value="ANK_REPEAT"/>
    <property type="match status" value="6"/>
</dbReference>
<evidence type="ECO:0000256" key="3">
    <source>
        <dbReference type="ARBA" id="ARBA00022603"/>
    </source>
</evidence>
<dbReference type="InterPro" id="IPR047762">
    <property type="entry name" value="EHMT_CRR"/>
</dbReference>
<feature type="compositionally biased region" description="Low complexity" evidence="6">
    <location>
        <begin position="307"/>
        <end position="317"/>
    </location>
</feature>
<feature type="compositionally biased region" description="Polar residues" evidence="6">
    <location>
        <begin position="406"/>
        <end position="430"/>
    </location>
</feature>
<dbReference type="Pfam" id="PF05033">
    <property type="entry name" value="Pre-SET"/>
    <property type="match status" value="1"/>
</dbReference>
<feature type="domain" description="SET" evidence="7">
    <location>
        <begin position="1158"/>
        <end position="1275"/>
    </location>
</feature>
<organism evidence="9 10">
    <name type="scientific">Gryllus longicercus</name>
    <dbReference type="NCBI Taxonomy" id="2509291"/>
    <lineage>
        <taxon>Eukaryota</taxon>
        <taxon>Metazoa</taxon>
        <taxon>Ecdysozoa</taxon>
        <taxon>Arthropoda</taxon>
        <taxon>Hexapoda</taxon>
        <taxon>Insecta</taxon>
        <taxon>Pterygota</taxon>
        <taxon>Neoptera</taxon>
        <taxon>Polyneoptera</taxon>
        <taxon>Orthoptera</taxon>
        <taxon>Ensifera</taxon>
        <taxon>Gryllidea</taxon>
        <taxon>Grylloidea</taxon>
        <taxon>Gryllidae</taxon>
        <taxon>Gryllinae</taxon>
        <taxon>Gryllus</taxon>
    </lineage>
</organism>
<feature type="region of interest" description="Disordered" evidence="6">
    <location>
        <begin position="505"/>
        <end position="534"/>
    </location>
</feature>
<dbReference type="CDD" id="cd20905">
    <property type="entry name" value="EHMT_ZBD"/>
    <property type="match status" value="1"/>
</dbReference>
<feature type="region of interest" description="Disordered" evidence="6">
    <location>
        <begin position="164"/>
        <end position="479"/>
    </location>
</feature>
<dbReference type="Pfam" id="PF00856">
    <property type="entry name" value="SET"/>
    <property type="match status" value="1"/>
</dbReference>
<dbReference type="InterPro" id="IPR046341">
    <property type="entry name" value="SET_dom_sf"/>
</dbReference>
<evidence type="ECO:0000259" key="7">
    <source>
        <dbReference type="PROSITE" id="PS50280"/>
    </source>
</evidence>
<dbReference type="PANTHER" id="PTHR46307">
    <property type="entry name" value="G9A, ISOFORM B"/>
    <property type="match status" value="1"/>
</dbReference>
<dbReference type="SMART" id="SM00248">
    <property type="entry name" value="ANK"/>
    <property type="match status" value="7"/>
</dbReference>
<dbReference type="PROSITE" id="PS50867">
    <property type="entry name" value="PRE_SET"/>
    <property type="match status" value="1"/>
</dbReference>
<accession>A0AAN9WQZ9</accession>
<dbReference type="Proteomes" id="UP001378592">
    <property type="component" value="Unassembled WGS sequence"/>
</dbReference>
<feature type="repeat" description="ANK" evidence="5">
    <location>
        <begin position="902"/>
        <end position="934"/>
    </location>
</feature>
<dbReference type="CDD" id="cd10543">
    <property type="entry name" value="SET_EHMT"/>
    <property type="match status" value="1"/>
</dbReference>
<dbReference type="PROSITE" id="PS50297">
    <property type="entry name" value="ANK_REP_REGION"/>
    <property type="match status" value="4"/>
</dbReference>
<dbReference type="Pfam" id="PF12796">
    <property type="entry name" value="Ank_2"/>
    <property type="match status" value="3"/>
</dbReference>
<dbReference type="GO" id="GO:0000785">
    <property type="term" value="C:chromatin"/>
    <property type="evidence" value="ECO:0007669"/>
    <property type="project" value="TreeGrafter"/>
</dbReference>
<evidence type="ECO:0000259" key="8">
    <source>
        <dbReference type="PROSITE" id="PS50867"/>
    </source>
</evidence>
<name>A0AAN9WQZ9_9ORTH</name>
<dbReference type="GO" id="GO:0000122">
    <property type="term" value="P:negative regulation of transcription by RNA polymerase II"/>
    <property type="evidence" value="ECO:0007669"/>
    <property type="project" value="TreeGrafter"/>
</dbReference>
<proteinExistence type="predicted"/>
<sequence length="1320" mass="144980">MSDLDQDDDSRSSIKNDSDDSFTGKVNNELIEAILGEMKSEFNKSFISEVKKEKVTKCVNAESSSTNEITQDNSESAVKESCQESDVVSNCDTKSEVVGEDNASEKPPDLLNTSSKKGSNDVQDKDCSDIAPLLVRESDGNVPCILITLNSNCEVVENPQSLKKLKIESSIMDENSPLKSKTEDQPTETSVTPGKRSLRSQKVLPETPELAIVKRSARRRSKDSPRESVLQSAIARKEKSFSNLSHSEEKSCSSRNLKVSSFRSPRLSSVERAQTGKSRSSTVGEKGKPANLPKSPRLLSQVGLLPSSSTSKSETQSNVDTPTKPLGKTRSSSEFSSSGSASDNIKQEPGSKPTSKSPVPANAPAAYTKTGKRRYKPFKGLRYSFTSGPAKRSKIGRRSVRERPWQESNSSLNMAPGRTISTRNTRTTVLQKEPVAIKREPEPKKKNLYSKTEKNSVSVTSHLAEKGNHGGAGRSDSPVVAEACQTAVHKRKMQPSMEDDIEDISGKRSRHNHVPSPSPADANQGPSKPESTAISSGAGTAALCCCQTKSQLFVTARGHSGASGAEMYCQAVDSLENRTVGCSNTIGTIDVRMCRPSVKVPYMILCEVHLNRLLRHNCCPGCGLFCTQGRFFQCASMHFYHEECQLLVKDKSLCPHCGLDSPQNECILTFGTYKNPVFLPQQKPPKKYPAAKMSFGRSPASREEQLDDVPTIPSFSLTLPNGRSVTAEGLSNTIDRDKLGRLLNVLCNVKDPGPGAVSPVQARYTPKTLYHAAKSGNTEKLLAALASGVNPNHQFRDNAMGTALHAACTGNHLTVVHILLQAGAQADMMDRDQHTPLMIAAMAGHNSIVKYLVKAGACVTLKGADGMTALHLAAKAGNLEACHYLLSTPNVGKTFIDVVDDGGWTPLVWAAEHCHTNVARYLLDKKADPLIRDAEQNIALHWSAFSGSVDITEMLLNYGCPVNCTNTHGDTPLHIGARQNMYSCVLLLLTRGADVNKTNNSGDTPQNCCHTQSNDCFRAIVLNKELQSITRKSKKREMRLLCNDISRGKETNPIQCVNNEDSEGEPRDYMYVSENCFTSNIFVSRTITSLQACRCEDTCSTKSCLCGNISLRCWYDDDGRLSSDFNYADPPMLFECNQACACNCVTCNNRVVQSGLTARFQLFRTRSKGWGVRTLQPILKGTYVCEYIGEVISDCEADHREDDSYLFDLDNKDGETYCIDARHYGNVARFINHMCVPNLQPVRVFIDHQDLHFPRIAFFANQDIAAEEELGFDYGEKFWIIKCKSFTCTCGASSCRYSELTISQTLENYRARLQEDSVDH</sequence>
<keyword evidence="3" id="KW-0489">Methyltransferase</keyword>
<feature type="compositionally biased region" description="Polar residues" evidence="6">
    <location>
        <begin position="253"/>
        <end position="283"/>
    </location>
</feature>
<dbReference type="SUPFAM" id="SSF82199">
    <property type="entry name" value="SET domain"/>
    <property type="match status" value="1"/>
</dbReference>
<dbReference type="InterPro" id="IPR002110">
    <property type="entry name" value="Ankyrin_rpt"/>
</dbReference>
<dbReference type="InterPro" id="IPR043550">
    <property type="entry name" value="EHMT1/EHMT2"/>
</dbReference>